<evidence type="ECO:0000256" key="1">
    <source>
        <dbReference type="ARBA" id="ARBA00022723"/>
    </source>
</evidence>
<keyword evidence="2 4" id="KW-0863">Zinc-finger</keyword>
<dbReference type="InterPro" id="IPR038545">
    <property type="entry name" value="Znf_DBF_sf"/>
</dbReference>
<dbReference type="Gene3D" id="6.10.250.3410">
    <property type="entry name" value="DBF zinc finger"/>
    <property type="match status" value="1"/>
</dbReference>
<sequence>MNMCPTYKRKLPPELCLKGQIFFILSNSQNFQIALEKIPLLGGRIDSFLSKDITTILIEDVHILNAPYLPNELDIRSSYNSSGIIASNFNHPNVLYNLPSTSRGCNFISGPTSYPYRVIFFAQQWGIQVLGIGCFLSSIEPLVKSIVHQNHHSKKNQNISNLNGCFIKFECYQKKFKPCYKIFSNDPERLMPLRNANILVKPETCNVILDKSFGPRQLHINYTDRALYNIQDCKPLVKGDKKFQKLKPKEENNYCECCKTHFNDLKTHIKSSNHQKFVANEKNYESVNNILKMLPSPQEFIQKHQKCEQSSDLLKLNGEKVYNAANSVTGFSMALNLQVEKTDSPLQLLPLNLHVKKDHHSVDMPIPLNLHLDQHKEIKQECTTANVESNLFTKNDIHSVCKSEIDVVGLKPDSPPIGDTVDCKEFCIPEMTNELLFEQPISDLSLDKTNTAALAQLCIKNLENCWMDNMDNLPDMDDMMFDDNIFDFDDSKQKTSENECPKEEEFSPDVINSPGFVSGISANLKAASNVNTSLLLSTSVDIKDIDVKLEPHSPLETELTGYSPVCKSDPKFEDTLSPSNLRINQSIIDDKLNFSGSFDIKTNTSHFYSEKQNLDINTPCPNTMPVKISEQMFSSESSDDDNGNVFISNVLNIITTNSDSEMKIDKDTFVDETVMNSKSITQQNEQKISGNSDQNYASNIEISDLKNNHQPCIKSTEAQTIKPEVSCISKAKSPCLSETVMNISINNEFVERSNTDITCANNTLLPSVSYIEINPNPIEISSVAASTMTDVINNTNVIGERNSVASCVSNNPISSDCNNSASSANNNFMSVVNDNLISGATNNSIPVSTSNSVSYANNSVSNSDNTRIPSISHNSNSVVSNNLVCNTQHFPIPGNDIIARISNTTKEQKGFVNNTYKSSINDKEILKTHPNSSNKELSYKNESICTNDSKQRFKSNNSQATVKHYKQGFTKNCLSTCVNNTQSTYVNNKESIYDYCEEKVSPKAERMTYIATKEKFYKKGFLSTNHHEACIKAQQDPPKSKKLLSKKSVRKMRKLPSLWSASILPGKGIKLKFTCLQPESFVTIESDEDEIESAEESNCQ</sequence>
<accession>A0A8X6PR13</accession>
<comment type="caution">
    <text evidence="6">The sequence shown here is derived from an EMBL/GenBank/DDBJ whole genome shotgun (WGS) entry which is preliminary data.</text>
</comment>
<dbReference type="GO" id="GO:0008270">
    <property type="term" value="F:zinc ion binding"/>
    <property type="evidence" value="ECO:0007669"/>
    <property type="project" value="UniProtKB-KW"/>
</dbReference>
<dbReference type="FunFam" id="6.10.250.3410:FF:000001">
    <property type="entry name" value="Protein DBF4 homolog A"/>
    <property type="match status" value="1"/>
</dbReference>
<keyword evidence="1" id="KW-0479">Metal-binding</keyword>
<dbReference type="InterPro" id="IPR051590">
    <property type="entry name" value="Replication_Regulatory_Kinase"/>
</dbReference>
<organism evidence="6 7">
    <name type="scientific">Nephila pilipes</name>
    <name type="common">Giant wood spider</name>
    <name type="synonym">Nephila maculata</name>
    <dbReference type="NCBI Taxonomy" id="299642"/>
    <lineage>
        <taxon>Eukaryota</taxon>
        <taxon>Metazoa</taxon>
        <taxon>Ecdysozoa</taxon>
        <taxon>Arthropoda</taxon>
        <taxon>Chelicerata</taxon>
        <taxon>Arachnida</taxon>
        <taxon>Araneae</taxon>
        <taxon>Araneomorphae</taxon>
        <taxon>Entelegynae</taxon>
        <taxon>Araneoidea</taxon>
        <taxon>Nephilidae</taxon>
        <taxon>Nephila</taxon>
    </lineage>
</organism>
<dbReference type="GO" id="GO:0043539">
    <property type="term" value="F:protein serine/threonine kinase activator activity"/>
    <property type="evidence" value="ECO:0007669"/>
    <property type="project" value="TreeGrafter"/>
</dbReference>
<protein>
    <submittedName>
        <fullName evidence="6">DBF4-type domain-containing protein</fullName>
    </submittedName>
</protein>
<dbReference type="InterPro" id="IPR006572">
    <property type="entry name" value="Znf_DBF"/>
</dbReference>
<keyword evidence="7" id="KW-1185">Reference proteome</keyword>
<dbReference type="SMART" id="SM00586">
    <property type="entry name" value="ZnF_DBF"/>
    <property type="match status" value="1"/>
</dbReference>
<dbReference type="Proteomes" id="UP000887013">
    <property type="component" value="Unassembled WGS sequence"/>
</dbReference>
<evidence type="ECO:0000259" key="5">
    <source>
        <dbReference type="PROSITE" id="PS51265"/>
    </source>
</evidence>
<proteinExistence type="predicted"/>
<dbReference type="GO" id="GO:0010571">
    <property type="term" value="P:positive regulation of nuclear cell cycle DNA replication"/>
    <property type="evidence" value="ECO:0007669"/>
    <property type="project" value="TreeGrafter"/>
</dbReference>
<dbReference type="EMBL" id="BMAW01023055">
    <property type="protein sequence ID" value="GFT81002.1"/>
    <property type="molecule type" value="Genomic_DNA"/>
</dbReference>
<dbReference type="GO" id="GO:1901987">
    <property type="term" value="P:regulation of cell cycle phase transition"/>
    <property type="evidence" value="ECO:0007669"/>
    <property type="project" value="TreeGrafter"/>
</dbReference>
<evidence type="ECO:0000256" key="3">
    <source>
        <dbReference type="ARBA" id="ARBA00022833"/>
    </source>
</evidence>
<keyword evidence="3" id="KW-0862">Zinc</keyword>
<dbReference type="Pfam" id="PF07535">
    <property type="entry name" value="zf-DBF"/>
    <property type="match status" value="1"/>
</dbReference>
<evidence type="ECO:0000256" key="4">
    <source>
        <dbReference type="PROSITE-ProRule" id="PRU00600"/>
    </source>
</evidence>
<dbReference type="PROSITE" id="PS51265">
    <property type="entry name" value="ZF_DBF4"/>
    <property type="match status" value="1"/>
</dbReference>
<name>A0A8X6PR13_NEPPI</name>
<evidence type="ECO:0000313" key="7">
    <source>
        <dbReference type="Proteomes" id="UP000887013"/>
    </source>
</evidence>
<dbReference type="PANTHER" id="PTHR15375">
    <property type="entry name" value="ACTIVATOR OF S-PHASE KINASE-RELATED"/>
    <property type="match status" value="1"/>
</dbReference>
<dbReference type="GO" id="GO:0003676">
    <property type="term" value="F:nucleic acid binding"/>
    <property type="evidence" value="ECO:0007669"/>
    <property type="project" value="InterPro"/>
</dbReference>
<dbReference type="AlphaFoldDB" id="A0A8X6PR13"/>
<evidence type="ECO:0000256" key="2">
    <source>
        <dbReference type="ARBA" id="ARBA00022771"/>
    </source>
</evidence>
<dbReference type="OrthoDB" id="6431172at2759"/>
<reference evidence="6" key="1">
    <citation type="submission" date="2020-08" db="EMBL/GenBank/DDBJ databases">
        <title>Multicomponent nature underlies the extraordinary mechanical properties of spider dragline silk.</title>
        <authorList>
            <person name="Kono N."/>
            <person name="Nakamura H."/>
            <person name="Mori M."/>
            <person name="Yoshida Y."/>
            <person name="Ohtoshi R."/>
            <person name="Malay A.D."/>
            <person name="Moran D.A.P."/>
            <person name="Tomita M."/>
            <person name="Numata K."/>
            <person name="Arakawa K."/>
        </authorList>
    </citation>
    <scope>NUCLEOTIDE SEQUENCE</scope>
</reference>
<dbReference type="GO" id="GO:0031431">
    <property type="term" value="C:Dbf4-dependent protein kinase complex"/>
    <property type="evidence" value="ECO:0007669"/>
    <property type="project" value="TreeGrafter"/>
</dbReference>
<feature type="domain" description="DBF4-type" evidence="5">
    <location>
        <begin position="248"/>
        <end position="297"/>
    </location>
</feature>
<dbReference type="PANTHER" id="PTHR15375:SF26">
    <property type="entry name" value="PROTEIN CHIFFON"/>
    <property type="match status" value="1"/>
</dbReference>
<gene>
    <name evidence="6" type="primary">NCL1_53001</name>
    <name evidence="6" type="ORF">NPIL_703211</name>
</gene>
<evidence type="ECO:0000313" key="6">
    <source>
        <dbReference type="EMBL" id="GFT81002.1"/>
    </source>
</evidence>